<dbReference type="EMBL" id="BPLR01018205">
    <property type="protein sequence ID" value="GIY97729.1"/>
    <property type="molecule type" value="Genomic_DNA"/>
</dbReference>
<dbReference type="Proteomes" id="UP001054945">
    <property type="component" value="Unassembled WGS sequence"/>
</dbReference>
<keyword evidence="2" id="KW-1185">Reference proteome</keyword>
<evidence type="ECO:0000313" key="1">
    <source>
        <dbReference type="EMBL" id="GIY97729.1"/>
    </source>
</evidence>
<comment type="caution">
    <text evidence="1">The sequence shown here is derived from an EMBL/GenBank/DDBJ whole genome shotgun (WGS) entry which is preliminary data.</text>
</comment>
<proteinExistence type="predicted"/>
<sequence length="78" mass="9221">MAISSVQIDNVHARLRKHIHRFLKSLPRFAPDWFLRRSFHPNYMQFNSRLSTPFSSDKIHKRQGVTSLCSMTQLVGFF</sequence>
<name>A0AAV4XV44_CAEEX</name>
<dbReference type="AlphaFoldDB" id="A0AAV4XV44"/>
<reference evidence="1 2" key="1">
    <citation type="submission" date="2021-06" db="EMBL/GenBank/DDBJ databases">
        <title>Caerostris extrusa draft genome.</title>
        <authorList>
            <person name="Kono N."/>
            <person name="Arakawa K."/>
        </authorList>
    </citation>
    <scope>NUCLEOTIDE SEQUENCE [LARGE SCALE GENOMIC DNA]</scope>
</reference>
<accession>A0AAV4XV44</accession>
<protein>
    <submittedName>
        <fullName evidence="1">Uncharacterized protein</fullName>
    </submittedName>
</protein>
<evidence type="ECO:0000313" key="2">
    <source>
        <dbReference type="Proteomes" id="UP001054945"/>
    </source>
</evidence>
<organism evidence="1 2">
    <name type="scientific">Caerostris extrusa</name>
    <name type="common">Bark spider</name>
    <name type="synonym">Caerostris bankana</name>
    <dbReference type="NCBI Taxonomy" id="172846"/>
    <lineage>
        <taxon>Eukaryota</taxon>
        <taxon>Metazoa</taxon>
        <taxon>Ecdysozoa</taxon>
        <taxon>Arthropoda</taxon>
        <taxon>Chelicerata</taxon>
        <taxon>Arachnida</taxon>
        <taxon>Araneae</taxon>
        <taxon>Araneomorphae</taxon>
        <taxon>Entelegynae</taxon>
        <taxon>Araneoidea</taxon>
        <taxon>Araneidae</taxon>
        <taxon>Caerostris</taxon>
    </lineage>
</organism>
<gene>
    <name evidence="1" type="ORF">CEXT_41681</name>
</gene>